<dbReference type="SUPFAM" id="SSF46689">
    <property type="entry name" value="Homeodomain-like"/>
    <property type="match status" value="1"/>
</dbReference>
<evidence type="ECO:0000256" key="1">
    <source>
        <dbReference type="ARBA" id="ARBA00004123"/>
    </source>
</evidence>
<dbReference type="InterPro" id="IPR053106">
    <property type="entry name" value="Plant_Male-Germline_Reg_TFs"/>
</dbReference>
<evidence type="ECO:0000313" key="6">
    <source>
        <dbReference type="EMBL" id="KAK4364317.1"/>
    </source>
</evidence>
<evidence type="ECO:0000313" key="7">
    <source>
        <dbReference type="Proteomes" id="UP001291623"/>
    </source>
</evidence>
<dbReference type="SMART" id="SM00717">
    <property type="entry name" value="SANT"/>
    <property type="match status" value="1"/>
</dbReference>
<feature type="domain" description="Myb-like" evidence="4">
    <location>
        <begin position="1"/>
        <end position="42"/>
    </location>
</feature>
<dbReference type="InterPro" id="IPR009057">
    <property type="entry name" value="Homeodomain-like_sf"/>
</dbReference>
<name>A0AAE1S6Z4_9SOLA</name>
<dbReference type="GO" id="GO:0010597">
    <property type="term" value="P:green leaf volatile biosynthetic process"/>
    <property type="evidence" value="ECO:0007669"/>
    <property type="project" value="UniProtKB-ARBA"/>
</dbReference>
<dbReference type="Gene3D" id="1.10.10.60">
    <property type="entry name" value="Homeodomain-like"/>
    <property type="match status" value="1"/>
</dbReference>
<evidence type="ECO:0000256" key="2">
    <source>
        <dbReference type="ARBA" id="ARBA00023242"/>
    </source>
</evidence>
<sequence>MRKEERTVIELQGQFGNKWARIATYLPGRTDNDVKNFWSSRQKRLARILRTSAPQSDKPHNNNNSSQTSAFQESSPVEDPLSAVPKAKISPIEASEDFHTDAAIEEMAGDNPPTEANPAHNSEVPVEIIPEDVLLFSKETKDSPVLATAYNDMALSLNDLLALHKKAKDSHDEVVAALQHLGSLRQEKKHIQTSFNEGFHLDNKIWELGNQQVVWELDQKVGSEWLAQLENEWTVWKNRLTRATPTLPASVAASVTQEVIPAAEQQPKDILAADIQTFSEIPSMVVAETLLDVEREFPEEVGADKINLVPMLDLVNPNSISFEPNLLQLDFTPNDQKKLGIKSSPIQTDFALALENQEFLMPNFTDVFGHEFNGSELDNVQVPLVPCADNVVKREI</sequence>
<evidence type="ECO:0000259" key="5">
    <source>
        <dbReference type="PROSITE" id="PS51294"/>
    </source>
</evidence>
<evidence type="ECO:0000256" key="3">
    <source>
        <dbReference type="SAM" id="MobiDB-lite"/>
    </source>
</evidence>
<dbReference type="PROSITE" id="PS50090">
    <property type="entry name" value="MYB_LIKE"/>
    <property type="match status" value="1"/>
</dbReference>
<proteinExistence type="predicted"/>
<dbReference type="InterPro" id="IPR001005">
    <property type="entry name" value="SANT/Myb"/>
</dbReference>
<dbReference type="Pfam" id="PF00249">
    <property type="entry name" value="Myb_DNA-binding"/>
    <property type="match status" value="1"/>
</dbReference>
<feature type="domain" description="HTH myb-type" evidence="5">
    <location>
        <begin position="1"/>
        <end position="46"/>
    </location>
</feature>
<dbReference type="AlphaFoldDB" id="A0AAE1S6Z4"/>
<dbReference type="FunFam" id="1.10.10.60:FF:000351">
    <property type="entry name" value="Transcription factor GAMYB"/>
    <property type="match status" value="1"/>
</dbReference>
<feature type="region of interest" description="Disordered" evidence="3">
    <location>
        <begin position="51"/>
        <end position="82"/>
    </location>
</feature>
<dbReference type="PROSITE" id="PS51294">
    <property type="entry name" value="HTH_MYB"/>
    <property type="match status" value="1"/>
</dbReference>
<dbReference type="CDD" id="cd00167">
    <property type="entry name" value="SANT"/>
    <property type="match status" value="1"/>
</dbReference>
<comment type="subcellular location">
    <subcellularLocation>
        <location evidence="1">Nucleus</location>
    </subcellularLocation>
</comment>
<keyword evidence="7" id="KW-1185">Reference proteome</keyword>
<dbReference type="GO" id="GO:0000976">
    <property type="term" value="F:transcription cis-regulatory region binding"/>
    <property type="evidence" value="ECO:0007669"/>
    <property type="project" value="UniProtKB-ARBA"/>
</dbReference>
<comment type="caution">
    <text evidence="6">The sequence shown here is derived from an EMBL/GenBank/DDBJ whole genome shotgun (WGS) entry which is preliminary data.</text>
</comment>
<dbReference type="Proteomes" id="UP001291623">
    <property type="component" value="Unassembled WGS sequence"/>
</dbReference>
<evidence type="ECO:0000259" key="4">
    <source>
        <dbReference type="PROSITE" id="PS50090"/>
    </source>
</evidence>
<dbReference type="PANTHER" id="PTHR47996:SF3">
    <property type="entry name" value="TRANSCRIPTION FACTOR DUO1"/>
    <property type="match status" value="1"/>
</dbReference>
<dbReference type="EMBL" id="JAVYJV010000008">
    <property type="protein sequence ID" value="KAK4364317.1"/>
    <property type="molecule type" value="Genomic_DNA"/>
</dbReference>
<organism evidence="6 7">
    <name type="scientific">Anisodus tanguticus</name>
    <dbReference type="NCBI Taxonomy" id="243964"/>
    <lineage>
        <taxon>Eukaryota</taxon>
        <taxon>Viridiplantae</taxon>
        <taxon>Streptophyta</taxon>
        <taxon>Embryophyta</taxon>
        <taxon>Tracheophyta</taxon>
        <taxon>Spermatophyta</taxon>
        <taxon>Magnoliopsida</taxon>
        <taxon>eudicotyledons</taxon>
        <taxon>Gunneridae</taxon>
        <taxon>Pentapetalae</taxon>
        <taxon>asterids</taxon>
        <taxon>lamiids</taxon>
        <taxon>Solanales</taxon>
        <taxon>Solanaceae</taxon>
        <taxon>Solanoideae</taxon>
        <taxon>Hyoscyameae</taxon>
        <taxon>Anisodus</taxon>
    </lineage>
</organism>
<dbReference type="GO" id="GO:0005634">
    <property type="term" value="C:nucleus"/>
    <property type="evidence" value="ECO:0007669"/>
    <property type="project" value="UniProtKB-SubCell"/>
</dbReference>
<dbReference type="PANTHER" id="PTHR47996">
    <property type="entry name" value="TRANSCRIPTION FACTOR DUO1"/>
    <property type="match status" value="1"/>
</dbReference>
<accession>A0AAE1S6Z4</accession>
<dbReference type="InterPro" id="IPR017930">
    <property type="entry name" value="Myb_dom"/>
</dbReference>
<feature type="compositionally biased region" description="Polar residues" evidence="3">
    <location>
        <begin position="61"/>
        <end position="75"/>
    </location>
</feature>
<reference evidence="6" key="1">
    <citation type="submission" date="2023-12" db="EMBL/GenBank/DDBJ databases">
        <title>Genome assembly of Anisodus tanguticus.</title>
        <authorList>
            <person name="Wang Y.-J."/>
        </authorList>
    </citation>
    <scope>NUCLEOTIDE SEQUENCE</scope>
    <source>
        <strain evidence="6">KB-2021</strain>
        <tissue evidence="6">Leaf</tissue>
    </source>
</reference>
<gene>
    <name evidence="6" type="ORF">RND71_015675</name>
</gene>
<protein>
    <submittedName>
        <fullName evidence="6">Uncharacterized protein</fullName>
    </submittedName>
</protein>
<keyword evidence="2" id="KW-0539">Nucleus</keyword>